<dbReference type="EMBL" id="JBIMPM010000026">
    <property type="protein sequence ID" value="MFH5253656.1"/>
    <property type="molecule type" value="Genomic_DNA"/>
</dbReference>
<name>A0ABW7L6Y1_9BURK</name>
<comment type="caution">
    <text evidence="1">The sequence shown here is derived from an EMBL/GenBank/DDBJ whole genome shotgun (WGS) entry which is preliminary data.</text>
</comment>
<evidence type="ECO:0000313" key="2">
    <source>
        <dbReference type="Proteomes" id="UP001609186"/>
    </source>
</evidence>
<dbReference type="Proteomes" id="UP001609186">
    <property type="component" value="Unassembled WGS sequence"/>
</dbReference>
<sequence length="61" mass="7067">MLLKSVLSIPVHAKLNRSRRSEVVKKVVDESQKTVDNLASLLLKTQRCWETRSFSQKRSLK</sequence>
<organism evidence="1 2">
    <name type="scientific">Burkholderia semiarida</name>
    <dbReference type="NCBI Taxonomy" id="2843303"/>
    <lineage>
        <taxon>Bacteria</taxon>
        <taxon>Pseudomonadati</taxon>
        <taxon>Pseudomonadota</taxon>
        <taxon>Betaproteobacteria</taxon>
        <taxon>Burkholderiales</taxon>
        <taxon>Burkholderiaceae</taxon>
        <taxon>Burkholderia</taxon>
        <taxon>Burkholderia cepacia complex</taxon>
    </lineage>
</organism>
<dbReference type="RefSeq" id="WP_395130115.1">
    <property type="nucleotide sequence ID" value="NZ_JBIMPM010000026.1"/>
</dbReference>
<proteinExistence type="predicted"/>
<protein>
    <submittedName>
        <fullName evidence="1">Uncharacterized protein</fullName>
    </submittedName>
</protein>
<accession>A0ABW7L6Y1</accession>
<keyword evidence="2" id="KW-1185">Reference proteome</keyword>
<feature type="non-terminal residue" evidence="1">
    <location>
        <position position="61"/>
    </location>
</feature>
<evidence type="ECO:0000313" key="1">
    <source>
        <dbReference type="EMBL" id="MFH5253656.1"/>
    </source>
</evidence>
<gene>
    <name evidence="1" type="ORF">ACGTRS_20750</name>
</gene>
<reference evidence="1 2" key="1">
    <citation type="submission" date="2024-10" db="EMBL/GenBank/DDBJ databases">
        <title>Burkholderia semiarida in Mexico.</title>
        <authorList>
            <person name="Estrada P."/>
        </authorList>
    </citation>
    <scope>NUCLEOTIDE SEQUENCE [LARGE SCALE GENOMIC DNA]</scope>
    <source>
        <strain evidence="1 2">CLM7-1</strain>
    </source>
</reference>